<dbReference type="Proteomes" id="UP000242687">
    <property type="component" value="Unassembled WGS sequence"/>
</dbReference>
<dbReference type="EMBL" id="PGFJ01000001">
    <property type="protein sequence ID" value="PJJ83594.1"/>
    <property type="molecule type" value="Genomic_DNA"/>
</dbReference>
<name>A0A2H9VS03_9SPHI</name>
<dbReference type="RefSeq" id="WP_100339846.1">
    <property type="nucleotide sequence ID" value="NZ_PGFJ01000001.1"/>
</dbReference>
<keyword evidence="2" id="KW-1185">Reference proteome</keyword>
<evidence type="ECO:0000313" key="1">
    <source>
        <dbReference type="EMBL" id="PJJ83594.1"/>
    </source>
</evidence>
<proteinExistence type="predicted"/>
<evidence type="ECO:0000313" key="2">
    <source>
        <dbReference type="Proteomes" id="UP000242687"/>
    </source>
</evidence>
<comment type="caution">
    <text evidence="1">The sequence shown here is derived from an EMBL/GenBank/DDBJ whole genome shotgun (WGS) entry which is preliminary data.</text>
</comment>
<protein>
    <submittedName>
        <fullName evidence="1">Uncharacterized protein</fullName>
    </submittedName>
</protein>
<accession>A0A2H9VS03</accession>
<dbReference type="OrthoDB" id="709278at2"/>
<sequence length="143" mass="15669">MNTLIRNRSDLRAEIFRLQQDRLEKQIQLKQHFSSPTAIMSTVAGLLGGGSSDKDEHGKPKQDFVGFLSRFIIPLVLNKTLFKGSGFIMKALVGLASQKASNYVSSDSISNIWDKAKGLVGGLLSKKSPKPASVSYKKISKTE</sequence>
<organism evidence="1 2">
    <name type="scientific">Mucilaginibacter auburnensis</name>
    <dbReference type="NCBI Taxonomy" id="1457233"/>
    <lineage>
        <taxon>Bacteria</taxon>
        <taxon>Pseudomonadati</taxon>
        <taxon>Bacteroidota</taxon>
        <taxon>Sphingobacteriia</taxon>
        <taxon>Sphingobacteriales</taxon>
        <taxon>Sphingobacteriaceae</taxon>
        <taxon>Mucilaginibacter</taxon>
    </lineage>
</organism>
<dbReference type="AlphaFoldDB" id="A0A2H9VS03"/>
<reference evidence="1 2" key="1">
    <citation type="submission" date="2017-11" db="EMBL/GenBank/DDBJ databases">
        <title>Genomic Encyclopedia of Archaeal and Bacterial Type Strains, Phase II (KMG-II): From Individual Species to Whole Genera.</title>
        <authorList>
            <person name="Goeker M."/>
        </authorList>
    </citation>
    <scope>NUCLEOTIDE SEQUENCE [LARGE SCALE GENOMIC DNA]</scope>
    <source>
        <strain evidence="1 2">DSM 28175</strain>
    </source>
</reference>
<gene>
    <name evidence="1" type="ORF">CLV57_0579</name>
</gene>